<dbReference type="PANTHER" id="PTHR42987:SF4">
    <property type="entry name" value="PROTEASE SOHB-RELATED"/>
    <property type="match status" value="1"/>
</dbReference>
<comment type="caution">
    <text evidence="7">The sequence shown here is derived from an EMBL/GenBank/DDBJ whole genome shotgun (WGS) entry which is preliminary data.</text>
</comment>
<keyword evidence="5" id="KW-1133">Transmembrane helix</keyword>
<dbReference type="GO" id="GO:0006508">
    <property type="term" value="P:proteolysis"/>
    <property type="evidence" value="ECO:0007669"/>
    <property type="project" value="UniProtKB-KW"/>
</dbReference>
<dbReference type="PANTHER" id="PTHR42987">
    <property type="entry name" value="PEPTIDASE S49"/>
    <property type="match status" value="1"/>
</dbReference>
<dbReference type="CDD" id="cd07023">
    <property type="entry name" value="S49_Sppa_N_C"/>
    <property type="match status" value="1"/>
</dbReference>
<keyword evidence="5" id="KW-0812">Transmembrane</keyword>
<dbReference type="InterPro" id="IPR029045">
    <property type="entry name" value="ClpP/crotonase-like_dom_sf"/>
</dbReference>
<name>A0A2D6M0I7_9ARCH</name>
<comment type="similarity">
    <text evidence="1">Belongs to the peptidase S49 family.</text>
</comment>
<feature type="transmembrane region" description="Helical" evidence="5">
    <location>
        <begin position="24"/>
        <end position="46"/>
    </location>
</feature>
<dbReference type="Gene3D" id="6.20.330.10">
    <property type="match status" value="1"/>
</dbReference>
<evidence type="ECO:0000256" key="4">
    <source>
        <dbReference type="ARBA" id="ARBA00022825"/>
    </source>
</evidence>
<keyword evidence="4" id="KW-0720">Serine protease</keyword>
<protein>
    <submittedName>
        <fullName evidence="7">Signal peptide peptidase SppA</fullName>
    </submittedName>
</protein>
<reference evidence="8" key="1">
    <citation type="submission" date="2017-09" db="EMBL/GenBank/DDBJ databases">
        <title>The Reconstruction of 2,631 Draft Metagenome-Assembled Genomes from the Global Oceans.</title>
        <authorList>
            <person name="Tully B.J."/>
            <person name="Graham E.D."/>
            <person name="Heidelberg J.F."/>
        </authorList>
    </citation>
    <scope>NUCLEOTIDE SEQUENCE [LARGE SCALE GENOMIC DNA]</scope>
</reference>
<keyword evidence="3" id="KW-0378">Hydrolase</keyword>
<accession>A0A2D6M0I7</accession>
<dbReference type="Proteomes" id="UP000226592">
    <property type="component" value="Unassembled WGS sequence"/>
</dbReference>
<dbReference type="EMBL" id="NZBU01000005">
    <property type="protein sequence ID" value="MAG21937.1"/>
    <property type="molecule type" value="Genomic_DNA"/>
</dbReference>
<feature type="domain" description="Peptidase S49" evidence="6">
    <location>
        <begin position="124"/>
        <end position="276"/>
    </location>
</feature>
<dbReference type="NCBIfam" id="TIGR00706">
    <property type="entry name" value="SppA_dom"/>
    <property type="match status" value="1"/>
</dbReference>
<sequence>MDYFFICLPPLTSSVFGDLTMKKLVIVLFLGIIVLIGLAMVVSFLFSFDVSLPMASSGIAVIPIKGEIVMDGAAFSDQMSAMEIADAIDRAASDPSIGAILLEINSGGGSVVATRQIVEKVSKAKEKKPVVSWVSEVGASGAYYVAAASDHIVADADSITGSIGVISVFPNIEGLLEKLGITVTVLKEGEHKDIGSMFSELSEEDKEIIQNLLSGAFARFKDDIIKFRGDQLERTRFEQVADGRILNGEQALDLGLIDELGTRDGAIEAVKTLAGIENPIFTDYGKSEPTLLELFSSAGYRFGFGFKQGLFQVPVTVQS</sequence>
<dbReference type="InterPro" id="IPR047272">
    <property type="entry name" value="S49_SppA_C"/>
</dbReference>
<dbReference type="SUPFAM" id="SSF52096">
    <property type="entry name" value="ClpP/crotonase"/>
    <property type="match status" value="1"/>
</dbReference>
<keyword evidence="2" id="KW-0645">Protease</keyword>
<proteinExistence type="inferred from homology"/>
<evidence type="ECO:0000256" key="1">
    <source>
        <dbReference type="ARBA" id="ARBA00008683"/>
    </source>
</evidence>
<dbReference type="Pfam" id="PF01343">
    <property type="entry name" value="Peptidase_S49"/>
    <property type="match status" value="1"/>
</dbReference>
<evidence type="ECO:0000313" key="7">
    <source>
        <dbReference type="EMBL" id="MAG21937.1"/>
    </source>
</evidence>
<organism evidence="7 8">
    <name type="scientific">Candidatus Iainarchaeum sp</name>
    <dbReference type="NCBI Taxonomy" id="3101447"/>
    <lineage>
        <taxon>Archaea</taxon>
        <taxon>Candidatus Iainarchaeota</taxon>
        <taxon>Candidatus Iainarchaeia</taxon>
        <taxon>Candidatus Iainarchaeales</taxon>
        <taxon>Candidatus Iainarchaeaceae</taxon>
        <taxon>Candidatus Iainarchaeum</taxon>
    </lineage>
</organism>
<dbReference type="InterPro" id="IPR004635">
    <property type="entry name" value="Pept_S49_SppA"/>
</dbReference>
<dbReference type="InterPro" id="IPR002142">
    <property type="entry name" value="Peptidase_S49"/>
</dbReference>
<gene>
    <name evidence="7" type="primary">sppA</name>
    <name evidence="7" type="ORF">CL943_01345</name>
</gene>
<evidence type="ECO:0000256" key="2">
    <source>
        <dbReference type="ARBA" id="ARBA00022670"/>
    </source>
</evidence>
<keyword evidence="5" id="KW-0472">Membrane</keyword>
<evidence type="ECO:0000313" key="8">
    <source>
        <dbReference type="Proteomes" id="UP000226592"/>
    </source>
</evidence>
<evidence type="ECO:0000256" key="5">
    <source>
        <dbReference type="SAM" id="Phobius"/>
    </source>
</evidence>
<dbReference type="GO" id="GO:0008236">
    <property type="term" value="F:serine-type peptidase activity"/>
    <property type="evidence" value="ECO:0007669"/>
    <property type="project" value="UniProtKB-KW"/>
</dbReference>
<dbReference type="Gene3D" id="3.90.226.10">
    <property type="entry name" value="2-enoyl-CoA Hydratase, Chain A, domain 1"/>
    <property type="match status" value="1"/>
</dbReference>
<evidence type="ECO:0000256" key="3">
    <source>
        <dbReference type="ARBA" id="ARBA00022801"/>
    </source>
</evidence>
<evidence type="ECO:0000259" key="6">
    <source>
        <dbReference type="Pfam" id="PF01343"/>
    </source>
</evidence>
<dbReference type="AlphaFoldDB" id="A0A2D6M0I7"/>